<evidence type="ECO:0000259" key="4">
    <source>
        <dbReference type="Pfam" id="PF00437"/>
    </source>
</evidence>
<gene>
    <name evidence="5" type="primary">comGA</name>
    <name evidence="5" type="ORF">ACFP1G_07800</name>
</gene>
<evidence type="ECO:0000313" key="5">
    <source>
        <dbReference type="EMBL" id="MFC6207381.1"/>
    </source>
</evidence>
<dbReference type="CDD" id="cd01129">
    <property type="entry name" value="PulE-GspE-like"/>
    <property type="match status" value="1"/>
</dbReference>
<feature type="domain" description="Bacterial type II secretion system protein E" evidence="4">
    <location>
        <begin position="2"/>
        <end position="271"/>
    </location>
</feature>
<keyword evidence="6" id="KW-1185">Reference proteome</keyword>
<reference evidence="6" key="1">
    <citation type="journal article" date="2019" name="Int. J. Syst. Evol. Microbiol.">
        <title>The Global Catalogue of Microorganisms (GCM) 10K type strain sequencing project: providing services to taxonomists for standard genome sequencing and annotation.</title>
        <authorList>
            <consortium name="The Broad Institute Genomics Platform"/>
            <consortium name="The Broad Institute Genome Sequencing Center for Infectious Disease"/>
            <person name="Wu L."/>
            <person name="Ma J."/>
        </authorList>
    </citation>
    <scope>NUCLEOTIDE SEQUENCE [LARGE SCALE GENOMIC DNA]</scope>
    <source>
        <strain evidence="6">CCM 8905</strain>
    </source>
</reference>
<dbReference type="InterPro" id="IPR001482">
    <property type="entry name" value="T2SS/T4SS_dom"/>
</dbReference>
<dbReference type="PANTHER" id="PTHR30258">
    <property type="entry name" value="TYPE II SECRETION SYSTEM PROTEIN GSPE-RELATED"/>
    <property type="match status" value="1"/>
</dbReference>
<dbReference type="RefSeq" id="WP_125691320.1">
    <property type="nucleotide sequence ID" value="NZ_JBHSSK010000022.1"/>
</dbReference>
<dbReference type="EMBL" id="JBHSSK010000022">
    <property type="protein sequence ID" value="MFC6207381.1"/>
    <property type="molecule type" value="Genomic_DNA"/>
</dbReference>
<keyword evidence="2" id="KW-0547">Nucleotide-binding</keyword>
<organism evidence="5 6">
    <name type="scientific">Levilactobacillus tongjiangensis</name>
    <dbReference type="NCBI Taxonomy" id="2486023"/>
    <lineage>
        <taxon>Bacteria</taxon>
        <taxon>Bacillati</taxon>
        <taxon>Bacillota</taxon>
        <taxon>Bacilli</taxon>
        <taxon>Lactobacillales</taxon>
        <taxon>Lactobacillaceae</taxon>
        <taxon>Levilactobacillus</taxon>
    </lineage>
</organism>
<dbReference type="SUPFAM" id="SSF52540">
    <property type="entry name" value="P-loop containing nucleoside triphosphate hydrolases"/>
    <property type="match status" value="1"/>
</dbReference>
<keyword evidence="3" id="KW-0067">ATP-binding</keyword>
<protein>
    <submittedName>
        <fullName evidence="5">Competence type IV pilus ATPase ComGA</fullName>
    </submittedName>
</protein>
<proteinExistence type="inferred from homology"/>
<dbReference type="Gene3D" id="3.30.450.90">
    <property type="match status" value="1"/>
</dbReference>
<dbReference type="NCBIfam" id="NF041000">
    <property type="entry name" value="ATPase_ComGA"/>
    <property type="match status" value="1"/>
</dbReference>
<dbReference type="InterPro" id="IPR047667">
    <property type="entry name" value="ATPase_ComGA"/>
</dbReference>
<comment type="similarity">
    <text evidence="1">Belongs to the GSP E family.</text>
</comment>
<comment type="caution">
    <text evidence="5">The sequence shown here is derived from an EMBL/GenBank/DDBJ whole genome shotgun (WGS) entry which is preliminary data.</text>
</comment>
<dbReference type="Gene3D" id="3.40.50.300">
    <property type="entry name" value="P-loop containing nucleotide triphosphate hydrolases"/>
    <property type="match status" value="1"/>
</dbReference>
<evidence type="ECO:0000313" key="6">
    <source>
        <dbReference type="Proteomes" id="UP001596254"/>
    </source>
</evidence>
<evidence type="ECO:0000256" key="2">
    <source>
        <dbReference type="ARBA" id="ARBA00022741"/>
    </source>
</evidence>
<dbReference type="Pfam" id="PF00437">
    <property type="entry name" value="T2SSE"/>
    <property type="match status" value="1"/>
</dbReference>
<evidence type="ECO:0000256" key="3">
    <source>
        <dbReference type="ARBA" id="ARBA00022840"/>
    </source>
</evidence>
<accession>A0ABW1SSA1</accession>
<name>A0ABW1SSA1_9LACO</name>
<sequence length="323" mass="36058">MIKRVIDEMLTAAVAVRASDIYVLPQATGYLVRLRYAQTVQLWREVSRTMGEQLISYLKFQANMAISDQRRPQVGALNWTGKNGDLELRFSTVGDYAARESLVIRIIYPYFSGNMAFLDARQPAKLTQLAQQRGLMVFAGPTGSGKTTTMYLTARQLERTAMVLTIEDPVEIRETKFVQLQVNVAAEMTYAELLKVGLRHRPDVFIIGEIRDAVTAQAAVRAALSGHLVLSTVHARSAGGVLTRLTELGVSLDQLQQVLTMTSYQRLVPRVTGGPAVLLDIVTGRELQKDRQLEFSERWWGALETARVNGEVSREVAQQLRYG</sequence>
<dbReference type="Proteomes" id="UP001596254">
    <property type="component" value="Unassembled WGS sequence"/>
</dbReference>
<dbReference type="PANTHER" id="PTHR30258:SF2">
    <property type="entry name" value="COMG OPERON PROTEIN 1"/>
    <property type="match status" value="1"/>
</dbReference>
<dbReference type="InterPro" id="IPR027417">
    <property type="entry name" value="P-loop_NTPase"/>
</dbReference>
<evidence type="ECO:0000256" key="1">
    <source>
        <dbReference type="ARBA" id="ARBA00006611"/>
    </source>
</evidence>